<keyword evidence="9" id="KW-0732">Signal</keyword>
<dbReference type="AlphaFoldDB" id="A0A2S9JDU2"/>
<evidence type="ECO:0000256" key="4">
    <source>
        <dbReference type="ARBA" id="ARBA00023277"/>
    </source>
</evidence>
<comment type="similarity">
    <text evidence="1 7">Belongs to the glycosyl hydrolase 5 (cellulase A) family.</text>
</comment>
<evidence type="ECO:0000256" key="2">
    <source>
        <dbReference type="ARBA" id="ARBA00022801"/>
    </source>
</evidence>
<evidence type="ECO:0000259" key="10">
    <source>
        <dbReference type="Pfam" id="PF00150"/>
    </source>
</evidence>
<dbReference type="GO" id="GO:0009986">
    <property type="term" value="C:cell surface"/>
    <property type="evidence" value="ECO:0007669"/>
    <property type="project" value="TreeGrafter"/>
</dbReference>
<dbReference type="PANTHER" id="PTHR31297">
    <property type="entry name" value="GLUCAN ENDO-1,6-BETA-GLUCOSIDASE B"/>
    <property type="match status" value="1"/>
</dbReference>
<evidence type="ECO:0000256" key="8">
    <source>
        <dbReference type="SAM" id="MobiDB-lite"/>
    </source>
</evidence>
<evidence type="ECO:0000256" key="9">
    <source>
        <dbReference type="SAM" id="SignalP"/>
    </source>
</evidence>
<dbReference type="InterPro" id="IPR001547">
    <property type="entry name" value="Glyco_hydro_5"/>
</dbReference>
<dbReference type="Gene3D" id="3.20.20.80">
    <property type="entry name" value="Glycosidases"/>
    <property type="match status" value="1"/>
</dbReference>
<keyword evidence="6" id="KW-0624">Polysaccharide degradation</keyword>
<evidence type="ECO:0000256" key="6">
    <source>
        <dbReference type="ARBA" id="ARBA00023326"/>
    </source>
</evidence>
<dbReference type="SUPFAM" id="SSF51445">
    <property type="entry name" value="(Trans)glycosidases"/>
    <property type="match status" value="1"/>
</dbReference>
<keyword evidence="12" id="KW-1185">Reference proteome</keyword>
<sequence length="392" mass="44252">MRIATTLFLSLTMSCAANAADLITFWDTPQHGGNSFNRLPPDQAYFDALKKYGASWVRLSYDKWKPARRDFLIGDADHYEGIPPSDLATLKATLDRADKAGLKVVITPLSLPSMRWSQNNNGRFDDRLWQDKAKWQEAAQFWRDLATALKDHPAIAAYNIINEPAPEKMGGIAEHASAADMQAWYGRQKGGARDLIAFYNMVIAEIRKADPATPVMADAGWYAAADAFSYWPAPLDDTKVVYSFHMYEPYEATSAPNIKRKTPFAYPGDVPYAGSTVTWNAQKVAEYLAKPVDWAKAHGVPLNRLVAGEFGCMRMLPGCKAYLEDVLTVLDRDALHWAFYSFREDSWDGMDYELGSSKVNWKYWEAIDTNEPDPVKRKATPEFEPIRKRLQP</sequence>
<feature type="signal peptide" evidence="9">
    <location>
        <begin position="1"/>
        <end position="19"/>
    </location>
</feature>
<reference evidence="11 12" key="1">
    <citation type="submission" date="2018-02" db="EMBL/GenBank/DDBJ databases">
        <title>The draft genome of Phyllobacterium myrsinacearum DSM5892.</title>
        <authorList>
            <person name="Li L."/>
            <person name="Liu L."/>
            <person name="Zhang X."/>
            <person name="Wang T."/>
        </authorList>
    </citation>
    <scope>NUCLEOTIDE SEQUENCE [LARGE SCALE GENOMIC DNA]</scope>
    <source>
        <strain evidence="11 12">DSM 5892</strain>
    </source>
</reference>
<dbReference type="Pfam" id="PF00150">
    <property type="entry name" value="Cellulase"/>
    <property type="match status" value="1"/>
</dbReference>
<evidence type="ECO:0000313" key="11">
    <source>
        <dbReference type="EMBL" id="PRD51070.1"/>
    </source>
</evidence>
<feature type="chain" id="PRO_5015399540" evidence="9">
    <location>
        <begin position="20"/>
        <end position="392"/>
    </location>
</feature>
<accession>A0A2S9JDU2</accession>
<proteinExistence type="inferred from homology"/>
<feature type="compositionally biased region" description="Basic and acidic residues" evidence="8">
    <location>
        <begin position="373"/>
        <end position="392"/>
    </location>
</feature>
<evidence type="ECO:0000256" key="5">
    <source>
        <dbReference type="ARBA" id="ARBA00023295"/>
    </source>
</evidence>
<evidence type="ECO:0000256" key="7">
    <source>
        <dbReference type="RuleBase" id="RU361153"/>
    </source>
</evidence>
<gene>
    <name evidence="11" type="ORF">C5750_19725</name>
</gene>
<dbReference type="InterPro" id="IPR050386">
    <property type="entry name" value="Glycosyl_hydrolase_5"/>
</dbReference>
<dbReference type="GO" id="GO:0005576">
    <property type="term" value="C:extracellular region"/>
    <property type="evidence" value="ECO:0007669"/>
    <property type="project" value="TreeGrafter"/>
</dbReference>
<feature type="region of interest" description="Disordered" evidence="8">
    <location>
        <begin position="371"/>
        <end position="392"/>
    </location>
</feature>
<evidence type="ECO:0000256" key="1">
    <source>
        <dbReference type="ARBA" id="ARBA00005641"/>
    </source>
</evidence>
<dbReference type="OrthoDB" id="9800955at2"/>
<organism evidence="11 12">
    <name type="scientific">Phyllobacterium myrsinacearum</name>
    <dbReference type="NCBI Taxonomy" id="28101"/>
    <lineage>
        <taxon>Bacteria</taxon>
        <taxon>Pseudomonadati</taxon>
        <taxon>Pseudomonadota</taxon>
        <taxon>Alphaproteobacteria</taxon>
        <taxon>Hyphomicrobiales</taxon>
        <taxon>Phyllobacteriaceae</taxon>
        <taxon>Phyllobacterium</taxon>
    </lineage>
</organism>
<dbReference type="GO" id="GO:0030245">
    <property type="term" value="P:cellulose catabolic process"/>
    <property type="evidence" value="ECO:0007669"/>
    <property type="project" value="UniProtKB-KW"/>
</dbReference>
<dbReference type="InterPro" id="IPR017853">
    <property type="entry name" value="GH"/>
</dbReference>
<dbReference type="RefSeq" id="WP_105735899.1">
    <property type="nucleotide sequence ID" value="NZ_PVBT01000006.1"/>
</dbReference>
<dbReference type="PROSITE" id="PS51257">
    <property type="entry name" value="PROKAR_LIPOPROTEIN"/>
    <property type="match status" value="1"/>
</dbReference>
<comment type="caution">
    <text evidence="11">The sequence shown here is derived from an EMBL/GenBank/DDBJ whole genome shotgun (WGS) entry which is preliminary data.</text>
</comment>
<feature type="domain" description="Glycoside hydrolase family 5" evidence="10">
    <location>
        <begin position="36"/>
        <end position="344"/>
    </location>
</feature>
<keyword evidence="5 7" id="KW-0326">Glycosidase</keyword>
<protein>
    <submittedName>
        <fullName evidence="11">Glycosyl hydrolase</fullName>
    </submittedName>
</protein>
<dbReference type="Proteomes" id="UP000238563">
    <property type="component" value="Unassembled WGS sequence"/>
</dbReference>
<dbReference type="GO" id="GO:0008422">
    <property type="term" value="F:beta-glucosidase activity"/>
    <property type="evidence" value="ECO:0007669"/>
    <property type="project" value="TreeGrafter"/>
</dbReference>
<evidence type="ECO:0000256" key="3">
    <source>
        <dbReference type="ARBA" id="ARBA00023001"/>
    </source>
</evidence>
<name>A0A2S9JDU2_9HYPH</name>
<evidence type="ECO:0000313" key="12">
    <source>
        <dbReference type="Proteomes" id="UP000238563"/>
    </source>
</evidence>
<dbReference type="PANTHER" id="PTHR31297:SF41">
    <property type="entry name" value="ENDOGLUCANASE, PUTATIVE (AFU_ORTHOLOGUE AFUA_5G01830)-RELATED"/>
    <property type="match status" value="1"/>
</dbReference>
<keyword evidence="3" id="KW-0136">Cellulose degradation</keyword>
<dbReference type="EMBL" id="PVBT01000006">
    <property type="protein sequence ID" value="PRD51070.1"/>
    <property type="molecule type" value="Genomic_DNA"/>
</dbReference>
<keyword evidence="2 7" id="KW-0378">Hydrolase</keyword>
<keyword evidence="4" id="KW-0119">Carbohydrate metabolism</keyword>